<gene>
    <name evidence="1" type="ORF">NITGR_20033</name>
</gene>
<keyword evidence="2" id="KW-1185">Reference proteome</keyword>
<dbReference type="Proteomes" id="UP000011704">
    <property type="component" value="Unassembled WGS sequence"/>
</dbReference>
<evidence type="ECO:0000313" key="2">
    <source>
        <dbReference type="Proteomes" id="UP000011704"/>
    </source>
</evidence>
<dbReference type="EMBL" id="CAQJ01000022">
    <property type="protein sequence ID" value="CCQ89998.1"/>
    <property type="molecule type" value="Genomic_DNA"/>
</dbReference>
<dbReference type="STRING" id="1266370.NITGR_20033"/>
<accession>M1YXH4</accession>
<sequence length="64" mass="7331">MSAFLDVLKKLKEQDQEFVTVLGGREVPVKIKTIQDDWIVLVDDTNNQRYDLHTTSVIIVSTVQ</sequence>
<comment type="caution">
    <text evidence="1">The sequence shown here is derived from an EMBL/GenBank/DDBJ whole genome shotgun (WGS) entry which is preliminary data.</text>
</comment>
<proteinExistence type="predicted"/>
<organism evidence="1 2">
    <name type="scientific">Nitrospina gracilis (strain 3/211)</name>
    <dbReference type="NCBI Taxonomy" id="1266370"/>
    <lineage>
        <taxon>Bacteria</taxon>
        <taxon>Pseudomonadati</taxon>
        <taxon>Nitrospinota/Tectimicrobiota group</taxon>
        <taxon>Nitrospinota</taxon>
        <taxon>Nitrospinia</taxon>
        <taxon>Nitrospinales</taxon>
        <taxon>Nitrospinaceae</taxon>
        <taxon>Nitrospina</taxon>
    </lineage>
</organism>
<dbReference type="AlphaFoldDB" id="M1YXH4"/>
<protein>
    <submittedName>
        <fullName evidence="1">Uncharacterized protein</fullName>
    </submittedName>
</protein>
<dbReference type="OrthoDB" id="9965958at2"/>
<dbReference type="InParanoid" id="M1YXH4"/>
<evidence type="ECO:0000313" key="1">
    <source>
        <dbReference type="EMBL" id="CCQ89998.1"/>
    </source>
</evidence>
<dbReference type="RefSeq" id="WP_005007012.1">
    <property type="nucleotide sequence ID" value="NZ_HG422173.1"/>
</dbReference>
<dbReference type="HOGENOM" id="CLU_2863219_0_0_0"/>
<reference evidence="1 2" key="1">
    <citation type="journal article" date="2013" name="Front. Microbiol.">
        <title>The genome of Nitrospina gracilis illuminates the metabolism and evolution of the major marine nitrite oxidizer.</title>
        <authorList>
            <person name="Luecker S."/>
            <person name="Nowka B."/>
            <person name="Rattei T."/>
            <person name="Spieck E."/>
            <person name="and Daims H."/>
        </authorList>
    </citation>
    <scope>NUCLEOTIDE SEQUENCE [LARGE SCALE GENOMIC DNA]</scope>
    <source>
        <strain evidence="1 2">3/211</strain>
    </source>
</reference>
<name>M1YXH4_NITG3</name>